<keyword evidence="2" id="KW-1185">Reference proteome</keyword>
<gene>
    <name evidence="1" type="ORF">JOB18_022490</name>
</gene>
<sequence length="124" mass="14190">MTAGTAVLAPQSTVYKKFPFGFGPGDRDLLLETKEDISDDNDSINERRCRCDIRTCRFDEPPGHEPVHYRHIKWKKGDRQLKKQKDTDRISQYLQPVQYGKQPCFSRGISGHDSAHIKRVVSSG</sequence>
<evidence type="ECO:0000313" key="2">
    <source>
        <dbReference type="Proteomes" id="UP000693946"/>
    </source>
</evidence>
<comment type="caution">
    <text evidence="1">The sequence shown here is derived from an EMBL/GenBank/DDBJ whole genome shotgun (WGS) entry which is preliminary data.</text>
</comment>
<dbReference type="AlphaFoldDB" id="A0AAV6QPF2"/>
<protein>
    <submittedName>
        <fullName evidence="1">Uncharacterized protein</fullName>
    </submittedName>
</protein>
<accession>A0AAV6QPF2</accession>
<reference evidence="1 2" key="1">
    <citation type="journal article" date="2021" name="Sci. Rep.">
        <title>Chromosome anchoring in Senegalese sole (Solea senegalensis) reveals sex-associated markers and genome rearrangements in flatfish.</title>
        <authorList>
            <person name="Guerrero-Cozar I."/>
            <person name="Gomez-Garrido J."/>
            <person name="Berbel C."/>
            <person name="Martinez-Blanch J.F."/>
            <person name="Alioto T."/>
            <person name="Claros M.G."/>
            <person name="Gagnaire P.A."/>
            <person name="Manchado M."/>
        </authorList>
    </citation>
    <scope>NUCLEOTIDE SEQUENCE [LARGE SCALE GENOMIC DNA]</scope>
    <source>
        <strain evidence="1">Sse05_10M</strain>
    </source>
</reference>
<organism evidence="1 2">
    <name type="scientific">Solea senegalensis</name>
    <name type="common">Senegalese sole</name>
    <dbReference type="NCBI Taxonomy" id="28829"/>
    <lineage>
        <taxon>Eukaryota</taxon>
        <taxon>Metazoa</taxon>
        <taxon>Chordata</taxon>
        <taxon>Craniata</taxon>
        <taxon>Vertebrata</taxon>
        <taxon>Euteleostomi</taxon>
        <taxon>Actinopterygii</taxon>
        <taxon>Neopterygii</taxon>
        <taxon>Teleostei</taxon>
        <taxon>Neoteleostei</taxon>
        <taxon>Acanthomorphata</taxon>
        <taxon>Carangaria</taxon>
        <taxon>Pleuronectiformes</taxon>
        <taxon>Pleuronectoidei</taxon>
        <taxon>Soleidae</taxon>
        <taxon>Solea</taxon>
    </lineage>
</organism>
<name>A0AAV6QPF2_SOLSE</name>
<dbReference type="EMBL" id="JAGKHQ010000016">
    <property type="protein sequence ID" value="KAG7494083.1"/>
    <property type="molecule type" value="Genomic_DNA"/>
</dbReference>
<evidence type="ECO:0000313" key="1">
    <source>
        <dbReference type="EMBL" id="KAG7494083.1"/>
    </source>
</evidence>
<proteinExistence type="predicted"/>
<dbReference type="Proteomes" id="UP000693946">
    <property type="component" value="Linkage Group LG4"/>
</dbReference>